<dbReference type="EMBL" id="BLSB01000053">
    <property type="protein sequence ID" value="GFP35124.1"/>
    <property type="molecule type" value="Genomic_DNA"/>
</dbReference>
<dbReference type="Proteomes" id="UP000561271">
    <property type="component" value="Unassembled WGS sequence"/>
</dbReference>
<evidence type="ECO:0000313" key="4">
    <source>
        <dbReference type="Proteomes" id="UP000561271"/>
    </source>
</evidence>
<proteinExistence type="predicted"/>
<evidence type="ECO:0000313" key="5">
    <source>
        <dbReference type="Proteomes" id="UP000569018"/>
    </source>
</evidence>
<dbReference type="Proteomes" id="UP000569018">
    <property type="component" value="Unassembled WGS sequence"/>
</dbReference>
<accession>A0A6V8PTG6</accession>
<dbReference type="Proteomes" id="UP000576480">
    <property type="component" value="Unassembled WGS sequence"/>
</dbReference>
<organism evidence="1 6">
    <name type="scientific">Candidatus Hakubella thermalkaliphila</name>
    <dbReference type="NCBI Taxonomy" id="2754717"/>
    <lineage>
        <taxon>Bacteria</taxon>
        <taxon>Bacillati</taxon>
        <taxon>Actinomycetota</taxon>
        <taxon>Actinomycetota incertae sedis</taxon>
        <taxon>Candidatus Hakubellales</taxon>
        <taxon>Candidatus Hakubellaceae</taxon>
        <taxon>Candidatus Hakubella</taxon>
    </lineage>
</organism>
<name>A0A6V8PTG6_9ACTN</name>
<evidence type="ECO:0000313" key="6">
    <source>
        <dbReference type="Proteomes" id="UP000576480"/>
    </source>
</evidence>
<reference evidence="4 5" key="1">
    <citation type="journal article" date="2020" name="Front. Microbiol.">
        <title>Single-cell genomics of novel Actinobacteria with the Wood-Ljungdahl pathway discovered in a serpentinizing system.</title>
        <authorList>
            <person name="Merino N."/>
            <person name="Kawai M."/>
            <person name="Boyd E.S."/>
            <person name="Colman D.R."/>
            <person name="McGlynn S.E."/>
            <person name="Nealson K.H."/>
            <person name="Kurokawa K."/>
            <person name="Hongoh Y."/>
        </authorList>
    </citation>
    <scope>NUCLEOTIDE SEQUENCE [LARGE SCALE GENOMIC DNA]</scope>
    <source>
        <strain evidence="1 6">S43</strain>
        <strain evidence="2 4">S44</strain>
        <strain evidence="3 5">S47</strain>
    </source>
</reference>
<gene>
    <name evidence="1" type="ORF">HKBW3S43_00916</name>
    <name evidence="2" type="ORF">HKBW3S44_00949</name>
    <name evidence="3" type="ORF">HKBW3S47_01337</name>
</gene>
<protein>
    <submittedName>
        <fullName evidence="1">Uncharacterized protein</fullName>
    </submittedName>
</protein>
<evidence type="ECO:0000313" key="1">
    <source>
        <dbReference type="EMBL" id="GFP35124.1"/>
    </source>
</evidence>
<comment type="caution">
    <text evidence="1">The sequence shown here is derived from an EMBL/GenBank/DDBJ whole genome shotgun (WGS) entry which is preliminary data.</text>
</comment>
<dbReference type="EMBL" id="BLSC01000066">
    <property type="protein sequence ID" value="GFP37269.1"/>
    <property type="molecule type" value="Genomic_DNA"/>
</dbReference>
<dbReference type="EMBL" id="BLSD01000072">
    <property type="protein sequence ID" value="GFP39639.1"/>
    <property type="molecule type" value="Genomic_DNA"/>
</dbReference>
<evidence type="ECO:0000313" key="2">
    <source>
        <dbReference type="EMBL" id="GFP37269.1"/>
    </source>
</evidence>
<sequence length="57" mass="6425">MPELLKVSVPVAAWTVWTEMVGREVSQSIEPPKGCEMESLLVESVRIRFLGTFTFVL</sequence>
<evidence type="ECO:0000313" key="3">
    <source>
        <dbReference type="EMBL" id="GFP39639.1"/>
    </source>
</evidence>
<dbReference type="AlphaFoldDB" id="A0A6V8PTG6"/>